<protein>
    <submittedName>
        <fullName evidence="1">Uncharacterized protein</fullName>
    </submittedName>
</protein>
<organism evidence="1 2">
    <name type="scientific">Tannerella forsythia (strain ATCC 43037 / JCM 10827 / CCUG 21028 A / KCTC 5666 / FDC 338)</name>
    <name type="common">Bacteroides forsythus</name>
    <dbReference type="NCBI Taxonomy" id="203275"/>
    <lineage>
        <taxon>Bacteria</taxon>
        <taxon>Pseudomonadati</taxon>
        <taxon>Bacteroidota</taxon>
        <taxon>Bacteroidia</taxon>
        <taxon>Bacteroidales</taxon>
        <taxon>Tannerellaceae</taxon>
        <taxon>Tannerella</taxon>
    </lineage>
</organism>
<dbReference type="Proteomes" id="UP000005436">
    <property type="component" value="Chromosome"/>
</dbReference>
<evidence type="ECO:0000313" key="1">
    <source>
        <dbReference type="EMBL" id="AEW20924.1"/>
    </source>
</evidence>
<dbReference type="HOGENOM" id="CLU_3048876_0_0_10"/>
<dbReference type="EMBL" id="CP003191">
    <property type="protein sequence ID" value="AEW20924.1"/>
    <property type="molecule type" value="Genomic_DNA"/>
</dbReference>
<sequence length="54" mass="6168">MVFLVLPLMLTVLQVEAGEHWFYDIYTDTQKQADCTKKETGICGTDCRKMIGLL</sequence>
<gene>
    <name evidence="1" type="ordered locus">BFO_2226</name>
</gene>
<keyword evidence="2" id="KW-1185">Reference proteome</keyword>
<reference evidence="2" key="1">
    <citation type="submission" date="2011-12" db="EMBL/GenBank/DDBJ databases">
        <title>Complete sequence of Tannerella forsythia ATCC 43037.</title>
        <authorList>
            <person name="Dewhirst F."/>
            <person name="Tanner A."/>
            <person name="Izard J."/>
            <person name="Brinkac L."/>
            <person name="Durkin A.S."/>
            <person name="Hostetler J."/>
            <person name="Shetty J."/>
            <person name="Torralba M."/>
            <person name="Gill S."/>
            <person name="Nelson K."/>
        </authorList>
    </citation>
    <scope>NUCLEOTIDE SEQUENCE [LARGE SCALE GENOMIC DNA]</scope>
    <source>
        <strain evidence="2">ATCC 43037 / JCM 10827 / CCUG 33226 / KCTC 5666 / FDC 338</strain>
    </source>
</reference>
<dbReference type="KEGG" id="tfo:BFO_2226"/>
<dbReference type="PATRIC" id="fig|203275.8.peg.2018"/>
<dbReference type="STRING" id="203275.BFO_2226"/>
<accession>G8UJA0</accession>
<proteinExistence type="predicted"/>
<evidence type="ECO:0000313" key="2">
    <source>
        <dbReference type="Proteomes" id="UP000005436"/>
    </source>
</evidence>
<dbReference type="AlphaFoldDB" id="G8UJA0"/>
<name>G8UJA0_TANFA</name>